<dbReference type="InterPro" id="IPR026956">
    <property type="entry name" value="D-ser_dehydrat-like_dom"/>
</dbReference>
<organism evidence="3 4">
    <name type="scientific">Aplysia californica</name>
    <name type="common">California sea hare</name>
    <dbReference type="NCBI Taxonomy" id="6500"/>
    <lineage>
        <taxon>Eukaryota</taxon>
        <taxon>Metazoa</taxon>
        <taxon>Spiralia</taxon>
        <taxon>Lophotrochozoa</taxon>
        <taxon>Mollusca</taxon>
        <taxon>Gastropoda</taxon>
        <taxon>Heterobranchia</taxon>
        <taxon>Euthyneura</taxon>
        <taxon>Tectipleura</taxon>
        <taxon>Aplysiida</taxon>
        <taxon>Aplysioidea</taxon>
        <taxon>Aplysiidae</taxon>
        <taxon>Aplysia</taxon>
    </lineage>
</organism>
<dbReference type="SMART" id="SM01119">
    <property type="entry name" value="D-ser_dehydrat"/>
    <property type="match status" value="1"/>
</dbReference>
<dbReference type="SUPFAM" id="SSF51419">
    <property type="entry name" value="PLP-binding barrel"/>
    <property type="match status" value="1"/>
</dbReference>
<evidence type="ECO:0000313" key="3">
    <source>
        <dbReference type="Proteomes" id="UP000694888"/>
    </source>
</evidence>
<reference evidence="4" key="1">
    <citation type="submission" date="2025-08" db="UniProtKB">
        <authorList>
            <consortium name="RefSeq"/>
        </authorList>
    </citation>
    <scope>IDENTIFICATION</scope>
</reference>
<name>A0ABM0JEQ3_APLCA</name>
<gene>
    <name evidence="4" type="primary">LOC101862779</name>
</gene>
<comment type="similarity">
    <text evidence="1">Belongs to the DSD1 family.</text>
</comment>
<evidence type="ECO:0000313" key="4">
    <source>
        <dbReference type="RefSeq" id="XP_005092038.2"/>
    </source>
</evidence>
<dbReference type="InterPro" id="IPR051466">
    <property type="entry name" value="D-amino_acid_metab_enzyme"/>
</dbReference>
<dbReference type="InterPro" id="IPR029066">
    <property type="entry name" value="PLP-binding_barrel"/>
</dbReference>
<dbReference type="Pfam" id="PF01168">
    <property type="entry name" value="Ala_racemase_N"/>
    <property type="match status" value="1"/>
</dbReference>
<dbReference type="InterPro" id="IPR001608">
    <property type="entry name" value="Ala_racemase_N"/>
</dbReference>
<protein>
    <submittedName>
        <fullName evidence="4">3-hydroxy-D-aspartate aldolase</fullName>
    </submittedName>
</protein>
<dbReference type="RefSeq" id="XP_005092038.2">
    <property type="nucleotide sequence ID" value="XM_005091981.3"/>
</dbReference>
<accession>A0ABM0JEQ3</accession>
<evidence type="ECO:0000256" key="1">
    <source>
        <dbReference type="ARBA" id="ARBA00005323"/>
    </source>
</evidence>
<dbReference type="Pfam" id="PF14031">
    <property type="entry name" value="D-ser_dehydrat"/>
    <property type="match status" value="1"/>
</dbReference>
<evidence type="ECO:0000259" key="2">
    <source>
        <dbReference type="SMART" id="SM01119"/>
    </source>
</evidence>
<feature type="domain" description="D-serine dehydratase-like" evidence="2">
    <location>
        <begin position="274"/>
        <end position="358"/>
    </location>
</feature>
<dbReference type="PANTHER" id="PTHR28004">
    <property type="entry name" value="ZGC:162816-RELATED"/>
    <property type="match status" value="1"/>
</dbReference>
<dbReference type="Gene3D" id="3.20.20.10">
    <property type="entry name" value="Alanine racemase"/>
    <property type="match status" value="1"/>
</dbReference>
<dbReference type="GeneID" id="101862779"/>
<sequence>MKVLSPVVTVEDTPLEEVDSFIYHGSVIDGKGGTEADIKARTAKARDWSTTGAELVFSFCNILNKMATSTAPCKVGDPVSEIETPAAVLCLDSLESNLRTLPELMKPFPNVAIRPHIKNHKCPVIALRQIKAGAVGVCCQTVGEAEEMARAGIEDILICNQIISRKKQLRLAALARQAIKISVCVDSRGNVEDLSQVAGDFGVTFDLVVDVNIGYDRCGVEPGKAVADLAELIQSLLHVKFKGIQCYNGDSLHVVNATERKVSSSAGIEKAKIAVQVVQMSTGDEGDRAVLDAGHKALGMFRGCPMLKDFKELKYVKASAEHGIVRPCGDLKIGDKVWLIPGQCDACSHLHKWLVGVRAGVVESLWPVVARGPAV</sequence>
<dbReference type="Proteomes" id="UP000694888">
    <property type="component" value="Unplaced"/>
</dbReference>
<dbReference type="PANTHER" id="PTHR28004:SF2">
    <property type="entry name" value="D-SERINE DEHYDRATASE"/>
    <property type="match status" value="1"/>
</dbReference>
<proteinExistence type="inferred from homology"/>
<keyword evidence="3" id="KW-1185">Reference proteome</keyword>